<keyword evidence="3" id="KW-1133">Transmembrane helix</keyword>
<feature type="transmembrane region" description="Helical" evidence="3">
    <location>
        <begin position="291"/>
        <end position="316"/>
    </location>
</feature>
<proteinExistence type="predicted"/>
<dbReference type="AlphaFoldDB" id="A0A5K7SF14"/>
<feature type="transmembrane region" description="Helical" evidence="3">
    <location>
        <begin position="191"/>
        <end position="215"/>
    </location>
</feature>
<dbReference type="Proteomes" id="UP001193389">
    <property type="component" value="Chromosome"/>
</dbReference>
<evidence type="ECO:0008006" key="6">
    <source>
        <dbReference type="Google" id="ProtNLM"/>
    </source>
</evidence>
<keyword evidence="5" id="KW-1185">Reference proteome</keyword>
<evidence type="ECO:0000256" key="1">
    <source>
        <dbReference type="ARBA" id="ARBA00004127"/>
    </source>
</evidence>
<evidence type="ECO:0000256" key="3">
    <source>
        <dbReference type="SAM" id="Phobius"/>
    </source>
</evidence>
<feature type="transmembrane region" description="Helical" evidence="3">
    <location>
        <begin position="227"/>
        <end position="249"/>
    </location>
</feature>
<sequence length="317" mass="35205">MFELFIEFAIKLFPIYLWALFGFILGKLLKVRKNDAANILVFLILPLITFHGSFTTPVTVQALSLPLFFFLLCSIITLLFLWLGKKTWKDNTGNLLAFASSYGNYGYFALPAAIVLFGKEAESPVIMAGIGFIIYSCTVGYFVTALGNFTIAESLKKTLVLPSVYAMILGLSLNVLNIRFGSFRNIDLNDIYLSVACDVRGVYTIIGMMLVGLAIAEIKTLMIDWKFVGMASLAQFVIWPIVVGLYIILDKNILHFYPVLLLKIIFLLSLIPVGVNLIAYSSQLGVHPEKAAVAILLTTIFAMLFIPFMISVFIGFI</sequence>
<evidence type="ECO:0000313" key="4">
    <source>
        <dbReference type="EMBL" id="BBE20180.1"/>
    </source>
</evidence>
<evidence type="ECO:0000313" key="5">
    <source>
        <dbReference type="Proteomes" id="UP001193389"/>
    </source>
</evidence>
<feature type="transmembrane region" description="Helical" evidence="3">
    <location>
        <begin position="12"/>
        <end position="29"/>
    </location>
</feature>
<keyword evidence="3" id="KW-0472">Membrane</keyword>
<feature type="transmembrane region" description="Helical" evidence="3">
    <location>
        <begin position="95"/>
        <end position="118"/>
    </location>
</feature>
<feature type="transmembrane region" description="Helical" evidence="3">
    <location>
        <begin position="159"/>
        <end position="179"/>
    </location>
</feature>
<dbReference type="PANTHER" id="PTHR36838:SF3">
    <property type="entry name" value="TRANSPORTER AUXIN EFFLUX CARRIER EC FAMILY"/>
    <property type="match status" value="1"/>
</dbReference>
<keyword evidence="3" id="KW-0812">Transmembrane</keyword>
<name>A0A5K7SF14_9BACT</name>
<reference evidence="4" key="1">
    <citation type="journal article" date="2020" name="Int. J. Syst. Evol. Microbiol.">
        <title>Aquipluma nitroreducens gen. nov. sp. nov., a novel facultatively anaerobic bacterium isolated from a freshwater lake.</title>
        <authorList>
            <person name="Watanabe M."/>
            <person name="Kojima H."/>
            <person name="Fukui M."/>
        </authorList>
    </citation>
    <scope>NUCLEOTIDE SEQUENCE</scope>
    <source>
        <strain evidence="4">MeG22</strain>
    </source>
</reference>
<dbReference type="Gene3D" id="1.20.1530.20">
    <property type="match status" value="1"/>
</dbReference>
<dbReference type="RefSeq" id="WP_318348355.1">
    <property type="nucleotide sequence ID" value="NZ_AP018694.1"/>
</dbReference>
<evidence type="ECO:0000256" key="2">
    <source>
        <dbReference type="ARBA" id="ARBA00022448"/>
    </source>
</evidence>
<dbReference type="EMBL" id="AP018694">
    <property type="protein sequence ID" value="BBE20180.1"/>
    <property type="molecule type" value="Genomic_DNA"/>
</dbReference>
<dbReference type="InterPro" id="IPR038770">
    <property type="entry name" value="Na+/solute_symporter_sf"/>
</dbReference>
<feature type="transmembrane region" description="Helical" evidence="3">
    <location>
        <begin position="124"/>
        <end position="147"/>
    </location>
</feature>
<dbReference type="GO" id="GO:0012505">
    <property type="term" value="C:endomembrane system"/>
    <property type="evidence" value="ECO:0007669"/>
    <property type="project" value="UniProtKB-SubCell"/>
</dbReference>
<gene>
    <name evidence="4" type="ORF">AQPE_4371</name>
</gene>
<keyword evidence="2" id="KW-0813">Transport</keyword>
<comment type="subcellular location">
    <subcellularLocation>
        <location evidence="1">Endomembrane system</location>
        <topology evidence="1">Multi-pass membrane protein</topology>
    </subcellularLocation>
</comment>
<accession>A0A5K7SF14</accession>
<feature type="transmembrane region" description="Helical" evidence="3">
    <location>
        <begin position="255"/>
        <end position="279"/>
    </location>
</feature>
<dbReference type="KEGG" id="anf:AQPE_4371"/>
<organism evidence="4 5">
    <name type="scientific">Aquipluma nitroreducens</name>
    <dbReference type="NCBI Taxonomy" id="2010828"/>
    <lineage>
        <taxon>Bacteria</taxon>
        <taxon>Pseudomonadati</taxon>
        <taxon>Bacteroidota</taxon>
        <taxon>Bacteroidia</taxon>
        <taxon>Marinilabiliales</taxon>
        <taxon>Prolixibacteraceae</taxon>
        <taxon>Aquipluma</taxon>
    </lineage>
</organism>
<protein>
    <recommendedName>
        <fullName evidence="6">Malate permease</fullName>
    </recommendedName>
</protein>
<dbReference type="PANTHER" id="PTHR36838">
    <property type="entry name" value="AUXIN EFFLUX CARRIER FAMILY PROTEIN"/>
    <property type="match status" value="1"/>
</dbReference>
<feature type="transmembrane region" description="Helical" evidence="3">
    <location>
        <begin position="36"/>
        <end position="54"/>
    </location>
</feature>
<feature type="transmembrane region" description="Helical" evidence="3">
    <location>
        <begin position="60"/>
        <end position="83"/>
    </location>
</feature>